<dbReference type="Proteomes" id="UP000281406">
    <property type="component" value="Unassembled WGS sequence"/>
</dbReference>
<evidence type="ECO:0000313" key="2">
    <source>
        <dbReference type="EMBL" id="ROL51900.1"/>
    </source>
</evidence>
<accession>A0A3N0Z0C6</accession>
<gene>
    <name evidence="2" type="ORF">DPX16_19419</name>
</gene>
<evidence type="ECO:0000256" key="1">
    <source>
        <dbReference type="SAM" id="MobiDB-lite"/>
    </source>
</evidence>
<sequence length="143" mass="16258">MATRDVLPGAVHVLRLRFMRFYINTINVKMNLQQSGGTSQNSALTLTSRKNGFLALKSAPYRPYLLNNGKRNKKQKKRGLRPRCCAVRPHSEKKRSSTKKLDSSSSRHSLAENRNKHRSAPKRKAEDATHLLLIIYPRCEASS</sequence>
<evidence type="ECO:0000313" key="3">
    <source>
        <dbReference type="Proteomes" id="UP000281406"/>
    </source>
</evidence>
<dbReference type="AlphaFoldDB" id="A0A3N0Z0C6"/>
<protein>
    <submittedName>
        <fullName evidence="2">Uncharacterized protein</fullName>
    </submittedName>
</protein>
<organism evidence="2 3">
    <name type="scientific">Anabarilius grahami</name>
    <name type="common">Kanglang fish</name>
    <name type="synonym">Barilius grahami</name>
    <dbReference type="NCBI Taxonomy" id="495550"/>
    <lineage>
        <taxon>Eukaryota</taxon>
        <taxon>Metazoa</taxon>
        <taxon>Chordata</taxon>
        <taxon>Craniata</taxon>
        <taxon>Vertebrata</taxon>
        <taxon>Euteleostomi</taxon>
        <taxon>Actinopterygii</taxon>
        <taxon>Neopterygii</taxon>
        <taxon>Teleostei</taxon>
        <taxon>Ostariophysi</taxon>
        <taxon>Cypriniformes</taxon>
        <taxon>Xenocyprididae</taxon>
        <taxon>Xenocypridinae</taxon>
        <taxon>Xenocypridinae incertae sedis</taxon>
        <taxon>Anabarilius</taxon>
    </lineage>
</organism>
<comment type="caution">
    <text evidence="2">The sequence shown here is derived from an EMBL/GenBank/DDBJ whole genome shotgun (WGS) entry which is preliminary data.</text>
</comment>
<name>A0A3N0Z0C6_ANAGA</name>
<feature type="region of interest" description="Disordered" evidence="1">
    <location>
        <begin position="64"/>
        <end position="125"/>
    </location>
</feature>
<proteinExistence type="predicted"/>
<reference evidence="2 3" key="1">
    <citation type="submission" date="2018-10" db="EMBL/GenBank/DDBJ databases">
        <title>Genome assembly for a Yunnan-Guizhou Plateau 3E fish, Anabarilius grahami (Regan), and its evolutionary and genetic applications.</title>
        <authorList>
            <person name="Jiang W."/>
        </authorList>
    </citation>
    <scope>NUCLEOTIDE SEQUENCE [LARGE SCALE GENOMIC DNA]</scope>
    <source>
        <strain evidence="2">AG-KIZ</strain>
        <tissue evidence="2">Muscle</tissue>
    </source>
</reference>
<dbReference type="EMBL" id="RJVU01018281">
    <property type="protein sequence ID" value="ROL51900.1"/>
    <property type="molecule type" value="Genomic_DNA"/>
</dbReference>
<feature type="compositionally biased region" description="Basic residues" evidence="1">
    <location>
        <begin position="70"/>
        <end position="81"/>
    </location>
</feature>
<keyword evidence="3" id="KW-1185">Reference proteome</keyword>